<dbReference type="PANTHER" id="PTHR36974:SF1">
    <property type="entry name" value="DOXX FAMILY MEMBRANE PROTEIN"/>
    <property type="match status" value="1"/>
</dbReference>
<evidence type="ECO:0000313" key="1">
    <source>
        <dbReference type="EMBL" id="MFC0313299.1"/>
    </source>
</evidence>
<keyword evidence="2" id="KW-1185">Reference proteome</keyword>
<name>A0ABV6H384_9ACTN</name>
<dbReference type="Proteomes" id="UP001589783">
    <property type="component" value="Unassembled WGS sequence"/>
</dbReference>
<comment type="caution">
    <text evidence="1">The sequence shown here is derived from an EMBL/GenBank/DDBJ whole genome shotgun (WGS) entry which is preliminary data.</text>
</comment>
<protein>
    <recommendedName>
        <fullName evidence="3">DoxX family membrane protein</fullName>
    </recommendedName>
</protein>
<evidence type="ECO:0000313" key="2">
    <source>
        <dbReference type="Proteomes" id="UP001589783"/>
    </source>
</evidence>
<dbReference type="PANTHER" id="PTHR36974">
    <property type="entry name" value="MEMBRANE PROTEIN-RELATED"/>
    <property type="match status" value="1"/>
</dbReference>
<evidence type="ECO:0008006" key="3">
    <source>
        <dbReference type="Google" id="ProtNLM"/>
    </source>
</evidence>
<dbReference type="EMBL" id="JBHLWV010000001">
    <property type="protein sequence ID" value="MFC0313299.1"/>
    <property type="molecule type" value="Genomic_DNA"/>
</dbReference>
<proteinExistence type="predicted"/>
<gene>
    <name evidence="1" type="ORF">ACFFJD_00305</name>
</gene>
<reference evidence="1 2" key="1">
    <citation type="submission" date="2024-09" db="EMBL/GenBank/DDBJ databases">
        <authorList>
            <person name="Sun Q."/>
            <person name="Mori K."/>
        </authorList>
    </citation>
    <scope>NUCLEOTIDE SEQUENCE [LARGE SCALE GENOMIC DNA]</scope>
    <source>
        <strain evidence="1 2">CCM 7957</strain>
    </source>
</reference>
<organism evidence="1 2">
    <name type="scientific">Gordonia phosphorivorans</name>
    <dbReference type="NCBI Taxonomy" id="1056982"/>
    <lineage>
        <taxon>Bacteria</taxon>
        <taxon>Bacillati</taxon>
        <taxon>Actinomycetota</taxon>
        <taxon>Actinomycetes</taxon>
        <taxon>Mycobacteriales</taxon>
        <taxon>Gordoniaceae</taxon>
        <taxon>Gordonia</taxon>
    </lineage>
</organism>
<dbReference type="RefSeq" id="WP_382359177.1">
    <property type="nucleotide sequence ID" value="NZ_JBHLWV010000001.1"/>
</dbReference>
<sequence length="132" mass="13757">MMIDRMAKALSGLLMFMGVLHFVAPKPFDAIIPKELPGDPRTLTYASGAAEIGIGAALLPTRTRRGAAAAAAALMVAVFPANLNTVRLAVDAGPAIKTVAWARLPLQLPLIGVALAIWRKSPAARTSTDTDA</sequence>
<accession>A0ABV6H384</accession>